<evidence type="ECO:0000313" key="1">
    <source>
        <dbReference type="EMBL" id="QDQ42903.1"/>
    </source>
</evidence>
<accession>A0A516TNS0</accession>
<dbReference type="EMBL" id="CP037899">
    <property type="protein sequence ID" value="QDQ42903.1"/>
    <property type="molecule type" value="Genomic_DNA"/>
</dbReference>
<organism evidence="1 2">
    <name type="scientific">Methylacidiphilum kamchatkense Kam1</name>
    <dbReference type="NCBI Taxonomy" id="1202785"/>
    <lineage>
        <taxon>Bacteria</taxon>
        <taxon>Pseudomonadati</taxon>
        <taxon>Verrucomicrobiota</taxon>
        <taxon>Methylacidiphilae</taxon>
        <taxon>Methylacidiphilales</taxon>
        <taxon>Methylacidiphilaceae</taxon>
        <taxon>Methylacidiphilum (ex Ratnadevi et al. 2023)</taxon>
    </lineage>
</organism>
<reference evidence="2" key="1">
    <citation type="submission" date="2019-03" db="EMBL/GenBank/DDBJ databases">
        <title>Complete genome of Methylacidiphilum kamchatkense Kam1.</title>
        <authorList>
            <person name="Kruse T."/>
            <person name="Murarilal Ratnadevi C."/>
            <person name="Erikstad H.-A."/>
            <person name="Birkeland N.-K."/>
        </authorList>
    </citation>
    <scope>NUCLEOTIDE SEQUENCE [LARGE SCALE GENOMIC DNA]</scope>
    <source>
        <strain evidence="2">kam1</strain>
    </source>
</reference>
<evidence type="ECO:0000313" key="2">
    <source>
        <dbReference type="Proteomes" id="UP000315925"/>
    </source>
</evidence>
<protein>
    <submittedName>
        <fullName evidence="1">Uncharacterized protein</fullName>
    </submittedName>
</protein>
<gene>
    <name evidence="1" type="ORF">kam1_1688</name>
</gene>
<proteinExistence type="predicted"/>
<dbReference type="KEGG" id="mkc:kam1_1688"/>
<dbReference type="Proteomes" id="UP000315925">
    <property type="component" value="Chromosome"/>
</dbReference>
<sequence>MQSDNIYFKRGIFICISERKHMFNSIEFTKLVLIQFRNTQLANYFFGFY</sequence>
<name>A0A516TNS0_9BACT</name>
<dbReference type="AlphaFoldDB" id="A0A516TNS0"/>